<dbReference type="InterPro" id="IPR012675">
    <property type="entry name" value="Beta-grasp_dom_sf"/>
</dbReference>
<evidence type="ECO:0000256" key="10">
    <source>
        <dbReference type="RuleBase" id="RU361237"/>
    </source>
</evidence>
<evidence type="ECO:0000256" key="9">
    <source>
        <dbReference type="ARBA" id="ARBA00023291"/>
    </source>
</evidence>
<keyword evidence="8 10" id="KW-0411">Iron-sulfur</keyword>
<gene>
    <name evidence="11" type="ORF">GP475_01780</name>
</gene>
<dbReference type="SUPFAM" id="SSF46548">
    <property type="entry name" value="alpha-helical ferredoxin"/>
    <property type="match status" value="1"/>
</dbReference>
<evidence type="ECO:0000313" key="11">
    <source>
        <dbReference type="EMBL" id="QNQ89500.1"/>
    </source>
</evidence>
<evidence type="ECO:0000256" key="4">
    <source>
        <dbReference type="ARBA" id="ARBA00022714"/>
    </source>
</evidence>
<dbReference type="GO" id="GO:0051539">
    <property type="term" value="F:4 iron, 4 sulfur cluster binding"/>
    <property type="evidence" value="ECO:0007669"/>
    <property type="project" value="UniProtKB-KW"/>
</dbReference>
<dbReference type="SUPFAM" id="SSF54292">
    <property type="entry name" value="2Fe-2S ferredoxin-like"/>
    <property type="match status" value="1"/>
</dbReference>
<comment type="cofactor">
    <cofactor evidence="10">
        <name>[2Fe-2S] cluster</name>
        <dbReference type="ChEBI" id="CHEBI:190135"/>
    </cofactor>
    <text evidence="10">Binds 1 [2Fe-2S] cluster.</text>
</comment>
<dbReference type="Proteomes" id="UP000516320">
    <property type="component" value="Chromosome"/>
</dbReference>
<comment type="catalytic activity">
    <reaction evidence="10">
        <text>a quinone + succinate = fumarate + a quinol</text>
        <dbReference type="Rhea" id="RHEA:40523"/>
        <dbReference type="ChEBI" id="CHEBI:24646"/>
        <dbReference type="ChEBI" id="CHEBI:29806"/>
        <dbReference type="ChEBI" id="CHEBI:30031"/>
        <dbReference type="ChEBI" id="CHEBI:132124"/>
        <dbReference type="EC" id="1.3.5.1"/>
    </reaction>
</comment>
<dbReference type="NCBIfam" id="TIGR00384">
    <property type="entry name" value="dhsB"/>
    <property type="match status" value="1"/>
</dbReference>
<evidence type="ECO:0000256" key="5">
    <source>
        <dbReference type="ARBA" id="ARBA00022723"/>
    </source>
</evidence>
<dbReference type="GO" id="GO:0046872">
    <property type="term" value="F:metal ion binding"/>
    <property type="evidence" value="ECO:0007669"/>
    <property type="project" value="UniProtKB-KW"/>
</dbReference>
<keyword evidence="4 10" id="KW-0001">2Fe-2S</keyword>
<dbReference type="GO" id="GO:0051537">
    <property type="term" value="F:2 iron, 2 sulfur cluster binding"/>
    <property type="evidence" value="ECO:0007669"/>
    <property type="project" value="UniProtKB-KW"/>
</dbReference>
<organism evidence="11 12">
    <name type="scientific">Corynebacterium poyangense</name>
    <dbReference type="NCBI Taxonomy" id="2684405"/>
    <lineage>
        <taxon>Bacteria</taxon>
        <taxon>Bacillati</taxon>
        <taxon>Actinomycetota</taxon>
        <taxon>Actinomycetes</taxon>
        <taxon>Mycobacteriales</taxon>
        <taxon>Corynebacteriaceae</taxon>
        <taxon>Corynebacterium</taxon>
    </lineage>
</organism>
<evidence type="ECO:0000256" key="6">
    <source>
        <dbReference type="ARBA" id="ARBA00023002"/>
    </source>
</evidence>
<dbReference type="GO" id="GO:0008177">
    <property type="term" value="F:succinate dehydrogenase (quinone) activity"/>
    <property type="evidence" value="ECO:0007669"/>
    <property type="project" value="UniProtKB-EC"/>
</dbReference>
<name>A0A7H0SLS5_9CORY</name>
<keyword evidence="7 10" id="KW-0408">Iron</keyword>
<dbReference type="InterPro" id="IPR025192">
    <property type="entry name" value="Succ_DH/fum_Rdtase_N"/>
</dbReference>
<keyword evidence="12" id="KW-1185">Reference proteome</keyword>
<dbReference type="PROSITE" id="PS00197">
    <property type="entry name" value="2FE2S_FER_1"/>
    <property type="match status" value="1"/>
</dbReference>
<keyword evidence="3" id="KW-0816">Tricarboxylic acid cycle</keyword>
<dbReference type="GO" id="GO:0022904">
    <property type="term" value="P:respiratory electron transport chain"/>
    <property type="evidence" value="ECO:0007669"/>
    <property type="project" value="TreeGrafter"/>
</dbReference>
<dbReference type="InterPro" id="IPR009051">
    <property type="entry name" value="Helical_ferredxn"/>
</dbReference>
<evidence type="ECO:0000256" key="3">
    <source>
        <dbReference type="ARBA" id="ARBA00022532"/>
    </source>
</evidence>
<dbReference type="InterPro" id="IPR006058">
    <property type="entry name" value="2Fe2S_fd_BS"/>
</dbReference>
<evidence type="ECO:0000313" key="12">
    <source>
        <dbReference type="Proteomes" id="UP000516320"/>
    </source>
</evidence>
<dbReference type="RefSeq" id="WP_187974955.1">
    <property type="nucleotide sequence ID" value="NZ_CP046884.1"/>
</dbReference>
<dbReference type="EC" id="1.3.5.1" evidence="10"/>
<dbReference type="Pfam" id="PF12838">
    <property type="entry name" value="Fer4_7"/>
    <property type="match status" value="1"/>
</dbReference>
<dbReference type="Pfam" id="PF13085">
    <property type="entry name" value="Fer2_3"/>
    <property type="match status" value="1"/>
</dbReference>
<dbReference type="Gene3D" id="1.10.1060.10">
    <property type="entry name" value="Alpha-helical ferredoxin"/>
    <property type="match status" value="1"/>
</dbReference>
<dbReference type="KEGG" id="cpoy:GP475_01780"/>
<dbReference type="GO" id="GO:0006099">
    <property type="term" value="P:tricarboxylic acid cycle"/>
    <property type="evidence" value="ECO:0007669"/>
    <property type="project" value="UniProtKB-KW"/>
</dbReference>
<dbReference type="InterPro" id="IPR050573">
    <property type="entry name" value="SDH/FRD_Iron-Sulfur"/>
</dbReference>
<evidence type="ECO:0000256" key="2">
    <source>
        <dbReference type="ARBA" id="ARBA00022485"/>
    </source>
</evidence>
<keyword evidence="6" id="KW-0560">Oxidoreductase</keyword>
<dbReference type="InterPro" id="IPR017900">
    <property type="entry name" value="4Fe4S_Fe_S_CS"/>
</dbReference>
<dbReference type="InterPro" id="IPR017896">
    <property type="entry name" value="4Fe4S_Fe-S-bd"/>
</dbReference>
<dbReference type="GO" id="GO:0009055">
    <property type="term" value="F:electron transfer activity"/>
    <property type="evidence" value="ECO:0007669"/>
    <property type="project" value="InterPro"/>
</dbReference>
<reference evidence="11 12" key="1">
    <citation type="submission" date="2019-12" db="EMBL/GenBank/DDBJ databases">
        <title>Corynebacterium sp. nov., isolated from feces of the Anser Albifrons in China.</title>
        <authorList>
            <person name="Liu Q."/>
        </authorList>
    </citation>
    <scope>NUCLEOTIDE SEQUENCE [LARGE SCALE GENOMIC DNA]</scope>
    <source>
        <strain evidence="11 12">4H37-19</strain>
    </source>
</reference>
<keyword evidence="9 10" id="KW-0003">3Fe-4S</keyword>
<dbReference type="InterPro" id="IPR036010">
    <property type="entry name" value="2Fe-2S_ferredoxin-like_sf"/>
</dbReference>
<proteinExistence type="inferred from homology"/>
<comment type="cofactor">
    <cofactor evidence="10">
        <name>[4Fe-4S] cluster</name>
        <dbReference type="ChEBI" id="CHEBI:49883"/>
    </cofactor>
    <text evidence="10">Binds 1 [4Fe-4S] cluster.</text>
</comment>
<dbReference type="NCBIfam" id="NF005746">
    <property type="entry name" value="PRK07570.1"/>
    <property type="match status" value="1"/>
</dbReference>
<dbReference type="EMBL" id="CP046884">
    <property type="protein sequence ID" value="QNQ89500.1"/>
    <property type="molecule type" value="Genomic_DNA"/>
</dbReference>
<keyword evidence="2 10" id="KW-0004">4Fe-4S</keyword>
<accession>A0A7H0SLS5</accession>
<protein>
    <recommendedName>
        <fullName evidence="10">Succinate dehydrogenase iron-sulfur subunit</fullName>
        <ecNumber evidence="10">1.3.5.1</ecNumber>
    </recommendedName>
</protein>
<dbReference type="PROSITE" id="PS51379">
    <property type="entry name" value="4FE4S_FER_2"/>
    <property type="match status" value="1"/>
</dbReference>
<dbReference type="InterPro" id="IPR001041">
    <property type="entry name" value="2Fe-2S_ferredoxin-type"/>
</dbReference>
<dbReference type="PANTHER" id="PTHR11921:SF41">
    <property type="entry name" value="SUCCINATE DEHYDROGENASE"/>
    <property type="match status" value="1"/>
</dbReference>
<comment type="similarity">
    <text evidence="1 10">Belongs to the succinate dehydrogenase/fumarate reductase iron-sulfur protein family.</text>
</comment>
<evidence type="ECO:0000256" key="1">
    <source>
        <dbReference type="ARBA" id="ARBA00009433"/>
    </source>
</evidence>
<dbReference type="Gene3D" id="3.10.20.30">
    <property type="match status" value="1"/>
</dbReference>
<dbReference type="AlphaFoldDB" id="A0A7H0SLS5"/>
<dbReference type="PROSITE" id="PS00198">
    <property type="entry name" value="4FE4S_FER_1"/>
    <property type="match status" value="1"/>
</dbReference>
<dbReference type="PROSITE" id="PS51085">
    <property type="entry name" value="2FE2S_FER_2"/>
    <property type="match status" value="1"/>
</dbReference>
<evidence type="ECO:0000256" key="8">
    <source>
        <dbReference type="ARBA" id="ARBA00023014"/>
    </source>
</evidence>
<evidence type="ECO:0000256" key="7">
    <source>
        <dbReference type="ARBA" id="ARBA00023004"/>
    </source>
</evidence>
<comment type="cofactor">
    <cofactor evidence="10">
        <name>[3Fe-4S] cluster</name>
        <dbReference type="ChEBI" id="CHEBI:21137"/>
    </cofactor>
    <text evidence="10">Binds 1 [3Fe-4S] cluster.</text>
</comment>
<dbReference type="PANTHER" id="PTHR11921">
    <property type="entry name" value="SUCCINATE DEHYDROGENASE IRON-SULFUR PROTEIN"/>
    <property type="match status" value="1"/>
</dbReference>
<dbReference type="InterPro" id="IPR004489">
    <property type="entry name" value="Succ_DH/fum_Rdtase_Fe-S"/>
</dbReference>
<dbReference type="GO" id="GO:0051538">
    <property type="term" value="F:3 iron, 4 sulfur cluster binding"/>
    <property type="evidence" value="ECO:0007669"/>
    <property type="project" value="UniProtKB-KW"/>
</dbReference>
<keyword evidence="5 10" id="KW-0479">Metal-binding</keyword>
<sequence>MKLTLEIWRQAGPTQEGRFETIEVPDAVPQMSILELLDHVNNGLIEQGKEPFAFASDCREGICGTCGLTVNGRPHGADKNKPACQQRLVSYNEGDHLRIEPLRSNAYPVIKDMVVDRSALDRVMQQGGYVSINAGTAPDADTLHVNHDTAERALDHAACIGCGACVAACPNGAAHLFTGAKLVHLKMLPLGKEERGKRARKMIDELETNFGPCSLYGECADVCPAGIPLTAVAAINKERVRAALRTKDD</sequence>